<dbReference type="SUPFAM" id="SSF47473">
    <property type="entry name" value="EF-hand"/>
    <property type="match status" value="1"/>
</dbReference>
<keyword evidence="3" id="KW-1185">Reference proteome</keyword>
<feature type="compositionally biased region" description="Basic and acidic residues" evidence="1">
    <location>
        <begin position="406"/>
        <end position="416"/>
    </location>
</feature>
<reference evidence="3" key="2">
    <citation type="submission" date="2010-04" db="EMBL/GenBank/DDBJ databases">
        <authorList>
            <person name="Buell R."/>
            <person name="Hamilton J."/>
            <person name="Hostetler J."/>
        </authorList>
    </citation>
    <scope>NUCLEOTIDE SEQUENCE [LARGE SCALE GENOMIC DNA]</scope>
    <source>
        <strain evidence="3">DAOM:BR144</strain>
    </source>
</reference>
<dbReference type="HOGENOM" id="CLU_619113_0_0_1"/>
<reference evidence="3" key="1">
    <citation type="journal article" date="2010" name="Genome Biol.">
        <title>Genome sequence of the necrotrophic plant pathogen Pythium ultimum reveals original pathogenicity mechanisms and effector repertoire.</title>
        <authorList>
            <person name="Levesque C.A."/>
            <person name="Brouwer H."/>
            <person name="Cano L."/>
            <person name="Hamilton J.P."/>
            <person name="Holt C."/>
            <person name="Huitema E."/>
            <person name="Raffaele S."/>
            <person name="Robideau G.P."/>
            <person name="Thines M."/>
            <person name="Win J."/>
            <person name="Zerillo M.M."/>
            <person name="Beakes G.W."/>
            <person name="Boore J.L."/>
            <person name="Busam D."/>
            <person name="Dumas B."/>
            <person name="Ferriera S."/>
            <person name="Fuerstenberg S.I."/>
            <person name="Gachon C.M."/>
            <person name="Gaulin E."/>
            <person name="Govers F."/>
            <person name="Grenville-Briggs L."/>
            <person name="Horner N."/>
            <person name="Hostetler J."/>
            <person name="Jiang R.H."/>
            <person name="Johnson J."/>
            <person name="Krajaejun T."/>
            <person name="Lin H."/>
            <person name="Meijer H.J."/>
            <person name="Moore B."/>
            <person name="Morris P."/>
            <person name="Phuntmart V."/>
            <person name="Puiu D."/>
            <person name="Shetty J."/>
            <person name="Stajich J.E."/>
            <person name="Tripathy S."/>
            <person name="Wawra S."/>
            <person name="van West P."/>
            <person name="Whitty B.R."/>
            <person name="Coutinho P.M."/>
            <person name="Henrissat B."/>
            <person name="Martin F."/>
            <person name="Thomas P.D."/>
            <person name="Tyler B.M."/>
            <person name="De Vries R.P."/>
            <person name="Kamoun S."/>
            <person name="Yandell M."/>
            <person name="Tisserat N."/>
            <person name="Buell C.R."/>
        </authorList>
    </citation>
    <scope>NUCLEOTIDE SEQUENCE</scope>
    <source>
        <strain evidence="3">DAOM:BR144</strain>
    </source>
</reference>
<dbReference type="InterPro" id="IPR015943">
    <property type="entry name" value="WD40/YVTN_repeat-like_dom_sf"/>
</dbReference>
<feature type="region of interest" description="Disordered" evidence="1">
    <location>
        <begin position="445"/>
        <end position="471"/>
    </location>
</feature>
<dbReference type="InParanoid" id="K3X8X8"/>
<dbReference type="EnsemblProtists" id="PYU1_T013677">
    <property type="protein sequence ID" value="PYU1_T013677"/>
    <property type="gene ID" value="PYU1_G013648"/>
</dbReference>
<dbReference type="PANTHER" id="PTHR39666:SF1">
    <property type="entry name" value="NUCLEAR PORE COMPLEX NUP2_50_61 DOMAIN-CONTAINING PROTEIN"/>
    <property type="match status" value="1"/>
</dbReference>
<dbReference type="Proteomes" id="UP000019132">
    <property type="component" value="Unassembled WGS sequence"/>
</dbReference>
<feature type="compositionally biased region" description="Acidic residues" evidence="1">
    <location>
        <begin position="391"/>
        <end position="405"/>
    </location>
</feature>
<proteinExistence type="predicted"/>
<dbReference type="eggNOG" id="KOG3630">
    <property type="taxonomic scope" value="Eukaryota"/>
</dbReference>
<dbReference type="AlphaFoldDB" id="K3X8X8"/>
<organism evidence="2 3">
    <name type="scientific">Globisporangium ultimum (strain ATCC 200006 / CBS 805.95 / DAOM BR144)</name>
    <name type="common">Pythium ultimum</name>
    <dbReference type="NCBI Taxonomy" id="431595"/>
    <lineage>
        <taxon>Eukaryota</taxon>
        <taxon>Sar</taxon>
        <taxon>Stramenopiles</taxon>
        <taxon>Oomycota</taxon>
        <taxon>Peronosporomycetes</taxon>
        <taxon>Pythiales</taxon>
        <taxon>Pythiaceae</taxon>
        <taxon>Globisporangium</taxon>
    </lineage>
</organism>
<dbReference type="Gene3D" id="2.130.10.10">
    <property type="entry name" value="YVTN repeat-like/Quinoprotein amine dehydrogenase"/>
    <property type="match status" value="1"/>
</dbReference>
<evidence type="ECO:0000313" key="2">
    <source>
        <dbReference type="EnsemblProtists" id="PYU1_T013677"/>
    </source>
</evidence>
<dbReference type="PANTHER" id="PTHR39666">
    <property type="entry name" value="RANBP2-TYPE DOMAIN-CONTAINING PROTEIN"/>
    <property type="match status" value="1"/>
</dbReference>
<sequence>MAERESEHVRMIDAGRMRASFASSVTTDCFRSARAKKFHCYAHGNTFGLSFVAAKTGFTMITNGDYEESCRDYVKRKQIAIDHGQNATHVDLKPLPSCKEIKLPSIAYNMALSMDEVHLAVAYGDNLAVYEVAEIYHSASPAAFRTFSNVTVYSTDGTTRSVDLSSKASSVHHVNWAEDELILAGFKKFDEDQEETTALACLFENDNWLELEEVVAFYDVENRIHQYYSVFLADWRMFFVGCSLSADVELLVSDPESGEWEIWKPSEKYQARLPMNAQDEESYPLGLVLNLNSTEQVDVDDSAFAPAPLVSCATTEGLLVNFAFIDTTVFDELEFVKKPEEFTLIATQQVVSSAATPNFSFGISSTTTSTTTAVSEKEKENKQAYGKNDENEFAAESDGEDSDEEAERKEEEDKARNAFRAISPDAPESIDAADFPKLFKKLGSTYSDEEHSDTLKKLSKGGKVNVEDFVS</sequence>
<evidence type="ECO:0000256" key="1">
    <source>
        <dbReference type="SAM" id="MobiDB-lite"/>
    </source>
</evidence>
<dbReference type="InterPro" id="IPR011992">
    <property type="entry name" value="EF-hand-dom_pair"/>
</dbReference>
<evidence type="ECO:0000313" key="3">
    <source>
        <dbReference type="Proteomes" id="UP000019132"/>
    </source>
</evidence>
<dbReference type="Gene3D" id="1.10.238.10">
    <property type="entry name" value="EF-hand"/>
    <property type="match status" value="1"/>
</dbReference>
<feature type="compositionally biased region" description="Basic and acidic residues" evidence="1">
    <location>
        <begin position="375"/>
        <end position="390"/>
    </location>
</feature>
<protein>
    <submittedName>
        <fullName evidence="2">Uncharacterized protein</fullName>
    </submittedName>
</protein>
<name>K3X8X8_GLOUD</name>
<feature type="region of interest" description="Disordered" evidence="1">
    <location>
        <begin position="361"/>
        <end position="430"/>
    </location>
</feature>
<reference evidence="2" key="3">
    <citation type="submission" date="2015-02" db="UniProtKB">
        <authorList>
            <consortium name="EnsemblProtists"/>
        </authorList>
    </citation>
    <scope>IDENTIFICATION</scope>
    <source>
        <strain evidence="2">DAOM BR144</strain>
    </source>
</reference>
<dbReference type="VEuPathDB" id="FungiDB:PYU1_G013648"/>
<accession>K3X8X8</accession>
<dbReference type="EMBL" id="GL376586">
    <property type="status" value="NOT_ANNOTATED_CDS"/>
    <property type="molecule type" value="Genomic_DNA"/>
</dbReference>
<dbReference type="STRING" id="431595.K3X8X8"/>
<dbReference type="SUPFAM" id="SSF117289">
    <property type="entry name" value="Nucleoporin domain"/>
    <property type="match status" value="1"/>
</dbReference>